<keyword evidence="2" id="KW-1185">Reference proteome</keyword>
<dbReference type="Pfam" id="PF04237">
    <property type="entry name" value="YjbR"/>
    <property type="match status" value="1"/>
</dbReference>
<sequence>MLTKRGLIEFCLTFPGAYEDYPFDEDSGAAGAWAVMRHRVNKKAFAFIYERGGIVSINLKCDPMYADLLRGTYSAVTPAYHMNKVHWNTVKMDGSVPEEEIYAWIGQSYDLIRPKRPKRKNSA</sequence>
<proteinExistence type="predicted"/>
<name>A0ABS7DMC6_9FIRM</name>
<protein>
    <submittedName>
        <fullName evidence="1">MmcQ/YjbR family DNA-binding protein</fullName>
    </submittedName>
</protein>
<dbReference type="GO" id="GO:0003677">
    <property type="term" value="F:DNA binding"/>
    <property type="evidence" value="ECO:0007669"/>
    <property type="project" value="UniProtKB-KW"/>
</dbReference>
<dbReference type="InterPro" id="IPR058532">
    <property type="entry name" value="YjbR/MT2646/Rv2570-like"/>
</dbReference>
<dbReference type="Proteomes" id="UP000719942">
    <property type="component" value="Unassembled WGS sequence"/>
</dbReference>
<accession>A0ABS7DMC6</accession>
<dbReference type="PANTHER" id="PTHR35145">
    <property type="entry name" value="CYTOPLASMIC PROTEIN-RELATED"/>
    <property type="match status" value="1"/>
</dbReference>
<reference evidence="1 2" key="1">
    <citation type="submission" date="2021-03" db="EMBL/GenBank/DDBJ databases">
        <title>Caproiciproducens sp. nov. isolated from feces of cow.</title>
        <authorList>
            <person name="Choi J.-Y."/>
        </authorList>
    </citation>
    <scope>NUCLEOTIDE SEQUENCE [LARGE SCALE GENOMIC DNA]</scope>
    <source>
        <strain evidence="1 2">AGMB10547</strain>
    </source>
</reference>
<comment type="caution">
    <text evidence="1">The sequence shown here is derived from an EMBL/GenBank/DDBJ whole genome shotgun (WGS) entry which is preliminary data.</text>
</comment>
<dbReference type="SUPFAM" id="SSF142906">
    <property type="entry name" value="YjbR-like"/>
    <property type="match status" value="1"/>
</dbReference>
<keyword evidence="1" id="KW-0238">DNA-binding</keyword>
<gene>
    <name evidence="1" type="ORF">J5W02_02615</name>
</gene>
<organism evidence="1 2">
    <name type="scientific">Caproiciproducens faecalis</name>
    <dbReference type="NCBI Taxonomy" id="2820301"/>
    <lineage>
        <taxon>Bacteria</taxon>
        <taxon>Bacillati</taxon>
        <taxon>Bacillota</taxon>
        <taxon>Clostridia</taxon>
        <taxon>Eubacteriales</taxon>
        <taxon>Acutalibacteraceae</taxon>
        <taxon>Caproiciproducens</taxon>
    </lineage>
</organism>
<dbReference type="PANTHER" id="PTHR35145:SF1">
    <property type="entry name" value="CYTOPLASMIC PROTEIN"/>
    <property type="match status" value="1"/>
</dbReference>
<dbReference type="InterPro" id="IPR007351">
    <property type="entry name" value="YjbR"/>
</dbReference>
<dbReference type="RefSeq" id="WP_219964084.1">
    <property type="nucleotide sequence ID" value="NZ_JAGFNZ010000001.1"/>
</dbReference>
<dbReference type="InterPro" id="IPR038056">
    <property type="entry name" value="YjbR-like_sf"/>
</dbReference>
<dbReference type="Gene3D" id="3.90.1150.30">
    <property type="match status" value="1"/>
</dbReference>
<evidence type="ECO:0000313" key="2">
    <source>
        <dbReference type="Proteomes" id="UP000719942"/>
    </source>
</evidence>
<dbReference type="EMBL" id="JAGFNZ010000001">
    <property type="protein sequence ID" value="MBW7571696.1"/>
    <property type="molecule type" value="Genomic_DNA"/>
</dbReference>
<evidence type="ECO:0000313" key="1">
    <source>
        <dbReference type="EMBL" id="MBW7571696.1"/>
    </source>
</evidence>